<proteinExistence type="inferred from homology"/>
<evidence type="ECO:0000256" key="1">
    <source>
        <dbReference type="ARBA" id="ARBA00006914"/>
    </source>
</evidence>
<dbReference type="InterPro" id="IPR050221">
    <property type="entry name" value="26S_Proteasome_ATPase"/>
</dbReference>
<dbReference type="Gene3D" id="3.40.50.300">
    <property type="entry name" value="P-loop containing nucleotide triphosphate hydrolases"/>
    <property type="match status" value="1"/>
</dbReference>
<evidence type="ECO:0000256" key="2">
    <source>
        <dbReference type="ARBA" id="ARBA00022741"/>
    </source>
</evidence>
<dbReference type="InterPro" id="IPR003959">
    <property type="entry name" value="ATPase_AAA_core"/>
</dbReference>
<dbReference type="EC" id="3.4.24.-" evidence="5"/>
<evidence type="ECO:0000256" key="3">
    <source>
        <dbReference type="ARBA" id="ARBA00022840"/>
    </source>
</evidence>
<gene>
    <name evidence="5" type="primary">ftsH2</name>
    <name evidence="5" type="ORF">GmarT_41000</name>
</gene>
<dbReference type="CDD" id="cd19481">
    <property type="entry name" value="RecA-like_protease"/>
    <property type="match status" value="1"/>
</dbReference>
<dbReference type="EMBL" id="CP042910">
    <property type="protein sequence ID" value="QEG18214.1"/>
    <property type="molecule type" value="Genomic_DNA"/>
</dbReference>
<dbReference type="PANTHER" id="PTHR23073">
    <property type="entry name" value="26S PROTEASOME REGULATORY SUBUNIT"/>
    <property type="match status" value="1"/>
</dbReference>
<dbReference type="SUPFAM" id="SSF52540">
    <property type="entry name" value="P-loop containing nucleoside triphosphate hydrolases"/>
    <property type="match status" value="1"/>
</dbReference>
<dbReference type="GO" id="GO:0008237">
    <property type="term" value="F:metallopeptidase activity"/>
    <property type="evidence" value="ECO:0007669"/>
    <property type="project" value="UniProtKB-KW"/>
</dbReference>
<keyword evidence="5" id="KW-0482">Metalloprotease</keyword>
<keyword evidence="6" id="KW-1185">Reference proteome</keyword>
<keyword evidence="5" id="KW-0645">Protease</keyword>
<reference evidence="5 6" key="1">
    <citation type="submission" date="2019-08" db="EMBL/GenBank/DDBJ databases">
        <title>Deep-cultivation of Planctomycetes and their phenomic and genomic characterization uncovers novel biology.</title>
        <authorList>
            <person name="Wiegand S."/>
            <person name="Jogler M."/>
            <person name="Boedeker C."/>
            <person name="Pinto D."/>
            <person name="Vollmers J."/>
            <person name="Rivas-Marin E."/>
            <person name="Kohn T."/>
            <person name="Peeters S.H."/>
            <person name="Heuer A."/>
            <person name="Rast P."/>
            <person name="Oberbeckmann S."/>
            <person name="Bunk B."/>
            <person name="Jeske O."/>
            <person name="Meyerdierks A."/>
            <person name="Storesund J.E."/>
            <person name="Kallscheuer N."/>
            <person name="Luecker S."/>
            <person name="Lage O.M."/>
            <person name="Pohl T."/>
            <person name="Merkel B.J."/>
            <person name="Hornburger P."/>
            <person name="Mueller R.-W."/>
            <person name="Bruemmer F."/>
            <person name="Labrenz M."/>
            <person name="Spormann A.M."/>
            <person name="Op den Camp H."/>
            <person name="Overmann J."/>
            <person name="Amann R."/>
            <person name="Jetten M.S.M."/>
            <person name="Mascher T."/>
            <person name="Medema M.H."/>
            <person name="Devos D.P."/>
            <person name="Kaster A.-K."/>
            <person name="Ovreas L."/>
            <person name="Rohde M."/>
            <person name="Galperin M.Y."/>
            <person name="Jogler C."/>
        </authorList>
    </citation>
    <scope>NUCLEOTIDE SEQUENCE [LARGE SCALE GENOMIC DNA]</scope>
    <source>
        <strain evidence="5 6">DSM 8797</strain>
    </source>
</reference>
<accession>A0ABX5YR42</accession>
<dbReference type="Gene3D" id="1.10.8.60">
    <property type="match status" value="1"/>
</dbReference>
<dbReference type="InterPro" id="IPR003593">
    <property type="entry name" value="AAA+_ATPase"/>
</dbReference>
<comment type="similarity">
    <text evidence="1">Belongs to the AAA ATPase family.</text>
</comment>
<name>A0ABX5YR42_9PLAN</name>
<evidence type="ECO:0000313" key="6">
    <source>
        <dbReference type="Proteomes" id="UP000322887"/>
    </source>
</evidence>
<dbReference type="InterPro" id="IPR027417">
    <property type="entry name" value="P-loop_NTPase"/>
</dbReference>
<dbReference type="SMART" id="SM00382">
    <property type="entry name" value="AAA"/>
    <property type="match status" value="1"/>
</dbReference>
<evidence type="ECO:0000259" key="4">
    <source>
        <dbReference type="SMART" id="SM00382"/>
    </source>
</evidence>
<keyword evidence="2" id="KW-0547">Nucleotide-binding</keyword>
<evidence type="ECO:0000313" key="5">
    <source>
        <dbReference type="EMBL" id="QEG18214.1"/>
    </source>
</evidence>
<sequence length="320" mass="35251">MKASRIKFNGLSSASESEQAMLRARIIRAVDDFEDRTGMTDIEVRACRRNGHMPSGVADTSENKLTEDFKFDLQACQPEFTFERVCLPEKIRETMLSSVATIEHERKLFEEWGLSEIQAHARAAILFNGPPGTGKTATAHGLASHLGQKILSVTTADLESKYLGEGPKLVAAFFAAVREQNALAFIDEADTLLGSRMKVTQGSERAANSMTSQLLIELEKHNGVVVFATNLVDNIDHAFTTRVLRIDFPLPDKGMRYELWKNHLPEKLPLDGVDIDALSEIDGICGRDIRNAIVLAASRAVSAKKLSVAHDDILYGLNKA</sequence>
<dbReference type="GeneID" id="98648584"/>
<dbReference type="Pfam" id="PF00004">
    <property type="entry name" value="AAA"/>
    <property type="match status" value="1"/>
</dbReference>
<dbReference type="RefSeq" id="WP_002646757.1">
    <property type="nucleotide sequence ID" value="NZ_CP042910.1"/>
</dbReference>
<keyword evidence="5" id="KW-0378">Hydrolase</keyword>
<feature type="domain" description="AAA+ ATPase" evidence="4">
    <location>
        <begin position="121"/>
        <end position="250"/>
    </location>
</feature>
<keyword evidence="3" id="KW-0067">ATP-binding</keyword>
<organism evidence="5 6">
    <name type="scientific">Gimesia maris</name>
    <dbReference type="NCBI Taxonomy" id="122"/>
    <lineage>
        <taxon>Bacteria</taxon>
        <taxon>Pseudomonadati</taxon>
        <taxon>Planctomycetota</taxon>
        <taxon>Planctomycetia</taxon>
        <taxon>Planctomycetales</taxon>
        <taxon>Planctomycetaceae</taxon>
        <taxon>Gimesia</taxon>
    </lineage>
</organism>
<dbReference type="Proteomes" id="UP000322887">
    <property type="component" value="Chromosome"/>
</dbReference>
<protein>
    <submittedName>
        <fullName evidence="5">ATP-dependent zinc metalloprotease FtsH 2</fullName>
        <ecNumber evidence="5">3.4.24.-</ecNumber>
    </submittedName>
</protein>